<evidence type="ECO:0000259" key="3">
    <source>
        <dbReference type="Pfam" id="PF02397"/>
    </source>
</evidence>
<feature type="domain" description="Bacterial sugar transferase" evidence="3">
    <location>
        <begin position="7"/>
        <end position="211"/>
    </location>
</feature>
<keyword evidence="2" id="KW-1133">Transmembrane helix</keyword>
<dbReference type="EMBL" id="MGGD01000026">
    <property type="protein sequence ID" value="OGM20807.1"/>
    <property type="molecule type" value="Genomic_DNA"/>
</dbReference>
<evidence type="ECO:0000256" key="1">
    <source>
        <dbReference type="ARBA" id="ARBA00006464"/>
    </source>
</evidence>
<evidence type="ECO:0000256" key="2">
    <source>
        <dbReference type="SAM" id="Phobius"/>
    </source>
</evidence>
<sequence>MFYTEIKRVFDLVGASFLLVVFFPVMFATAIAIKITSLGPILVEKTNIHMKRMGKNGKIFRIYKFRSMMVNADILEKTDPKYRKVHIEKITSGSYKSFNDTRVTRVGKVIRKFSIDEMPQLFNVLRGDMSIVGPRPYLPDELAEQQKKFPGTEKFVKEVHTVKPGITGFWQVTGRSEVKFDKRIEMDAYYARKKSLFLDFLILLKTPWAMISGKGAA</sequence>
<comment type="similarity">
    <text evidence="1">Belongs to the bacterial sugar transferase family.</text>
</comment>
<gene>
    <name evidence="4" type="ORF">A2771_03830</name>
</gene>
<accession>A0A1F7Y0F5</accession>
<evidence type="ECO:0000313" key="5">
    <source>
        <dbReference type="Proteomes" id="UP000176741"/>
    </source>
</evidence>
<dbReference type="Pfam" id="PF02397">
    <property type="entry name" value="Bac_transf"/>
    <property type="match status" value="1"/>
</dbReference>
<proteinExistence type="inferred from homology"/>
<keyword evidence="2" id="KW-0812">Transmembrane</keyword>
<feature type="transmembrane region" description="Helical" evidence="2">
    <location>
        <begin position="12"/>
        <end position="43"/>
    </location>
</feature>
<keyword evidence="2" id="KW-0472">Membrane</keyword>
<organism evidence="4 5">
    <name type="scientific">Candidatus Woesebacteria bacterium RIFCSPHIGHO2_01_FULL_38_26b</name>
    <dbReference type="NCBI Taxonomy" id="1802491"/>
    <lineage>
        <taxon>Bacteria</taxon>
        <taxon>Candidatus Woeseibacteriota</taxon>
    </lineage>
</organism>
<dbReference type="Proteomes" id="UP000176741">
    <property type="component" value="Unassembled WGS sequence"/>
</dbReference>
<protein>
    <recommendedName>
        <fullName evidence="3">Bacterial sugar transferase domain-containing protein</fullName>
    </recommendedName>
</protein>
<dbReference type="AlphaFoldDB" id="A0A1F7Y0F5"/>
<comment type="caution">
    <text evidence="4">The sequence shown here is derived from an EMBL/GenBank/DDBJ whole genome shotgun (WGS) entry which is preliminary data.</text>
</comment>
<dbReference type="PANTHER" id="PTHR30576:SF10">
    <property type="entry name" value="SLL5057 PROTEIN"/>
    <property type="match status" value="1"/>
</dbReference>
<name>A0A1F7Y0F5_9BACT</name>
<dbReference type="InterPro" id="IPR003362">
    <property type="entry name" value="Bact_transf"/>
</dbReference>
<dbReference type="PANTHER" id="PTHR30576">
    <property type="entry name" value="COLANIC BIOSYNTHESIS UDP-GLUCOSE LIPID CARRIER TRANSFERASE"/>
    <property type="match status" value="1"/>
</dbReference>
<evidence type="ECO:0000313" key="4">
    <source>
        <dbReference type="EMBL" id="OGM20807.1"/>
    </source>
</evidence>
<reference evidence="4 5" key="1">
    <citation type="journal article" date="2016" name="Nat. Commun.">
        <title>Thousands of microbial genomes shed light on interconnected biogeochemical processes in an aquifer system.</title>
        <authorList>
            <person name="Anantharaman K."/>
            <person name="Brown C.T."/>
            <person name="Hug L.A."/>
            <person name="Sharon I."/>
            <person name="Castelle C.J."/>
            <person name="Probst A.J."/>
            <person name="Thomas B.C."/>
            <person name="Singh A."/>
            <person name="Wilkins M.J."/>
            <person name="Karaoz U."/>
            <person name="Brodie E.L."/>
            <person name="Williams K.H."/>
            <person name="Hubbard S.S."/>
            <person name="Banfield J.F."/>
        </authorList>
    </citation>
    <scope>NUCLEOTIDE SEQUENCE [LARGE SCALE GENOMIC DNA]</scope>
</reference>
<dbReference type="GO" id="GO:0016780">
    <property type="term" value="F:phosphotransferase activity, for other substituted phosphate groups"/>
    <property type="evidence" value="ECO:0007669"/>
    <property type="project" value="TreeGrafter"/>
</dbReference>